<dbReference type="InterPro" id="IPR038765">
    <property type="entry name" value="Papain-like_cys_pep_sf"/>
</dbReference>
<keyword evidence="3" id="KW-1185">Reference proteome</keyword>
<protein>
    <submittedName>
        <fullName evidence="2">Transglutaminase family protein</fullName>
    </submittedName>
</protein>
<gene>
    <name evidence="2" type="ORF">EAT49_07000</name>
</gene>
<organism evidence="2 3">
    <name type="scientific">Histidinibacterium lentulum</name>
    <dbReference type="NCBI Taxonomy" id="2480588"/>
    <lineage>
        <taxon>Bacteria</taxon>
        <taxon>Pseudomonadati</taxon>
        <taxon>Pseudomonadota</taxon>
        <taxon>Alphaproteobacteria</taxon>
        <taxon>Rhodobacterales</taxon>
        <taxon>Paracoccaceae</taxon>
        <taxon>Histidinibacterium</taxon>
    </lineage>
</organism>
<dbReference type="PANTHER" id="PTHR33490:SF12">
    <property type="entry name" value="BLL5557 PROTEIN"/>
    <property type="match status" value="1"/>
</dbReference>
<reference evidence="2 3" key="1">
    <citation type="submission" date="2018-10" db="EMBL/GenBank/DDBJ databases">
        <title>Histidinibacterium lentulum gen. nov., sp. nov., a marine bacterium from the culture broth of Picochlorum sp. 122.</title>
        <authorList>
            <person name="Wang G."/>
        </authorList>
    </citation>
    <scope>NUCLEOTIDE SEQUENCE [LARGE SCALE GENOMIC DNA]</scope>
    <source>
        <strain evidence="2 3">B17</strain>
    </source>
</reference>
<dbReference type="OrthoDB" id="5438043at2"/>
<dbReference type="EMBL" id="RDRB01000003">
    <property type="protein sequence ID" value="ROU03034.1"/>
    <property type="molecule type" value="Genomic_DNA"/>
</dbReference>
<dbReference type="Gene3D" id="3.10.620.30">
    <property type="match status" value="1"/>
</dbReference>
<dbReference type="PANTHER" id="PTHR33490">
    <property type="entry name" value="BLR5614 PROTEIN-RELATED"/>
    <property type="match status" value="1"/>
</dbReference>
<dbReference type="InterPro" id="IPR002931">
    <property type="entry name" value="Transglutaminase-like"/>
</dbReference>
<dbReference type="Gene3D" id="2.60.40.2250">
    <property type="match status" value="1"/>
</dbReference>
<dbReference type="SMART" id="SM00460">
    <property type="entry name" value="TGc"/>
    <property type="match status" value="1"/>
</dbReference>
<dbReference type="AlphaFoldDB" id="A0A3N2R6H2"/>
<sequence length="270" mass="29380">MRLSIDVTLSYQIGRSRAAMLAIEAARYGGQTVVSDDVSIDRAGLVRIDGESGIGTRIWAWPETEDLSLRYRAEVEVTRRRALPDCREATAMHDLPAEALTYLRPSRFCPSDAFTAFVRKRFGGLDGTAKVVAIRDWVAREISYLQATSDAQTTALDTFARREGVCRDFAHMVCALSRASNIPARYVSAYGPGVDPPDFHAVAEVWLGGGWHLVDATGMSAPDELVVIGVGRDACDAPFMETEEEATLLELSIAVSRCAPGGRIGPADQR</sequence>
<proteinExistence type="predicted"/>
<dbReference type="SUPFAM" id="SSF54001">
    <property type="entry name" value="Cysteine proteinases"/>
    <property type="match status" value="1"/>
</dbReference>
<feature type="domain" description="Transglutaminase-like" evidence="1">
    <location>
        <begin position="158"/>
        <end position="218"/>
    </location>
</feature>
<evidence type="ECO:0000313" key="2">
    <source>
        <dbReference type="EMBL" id="ROU03034.1"/>
    </source>
</evidence>
<dbReference type="Proteomes" id="UP000268016">
    <property type="component" value="Unassembled WGS sequence"/>
</dbReference>
<accession>A0A3N2R6H2</accession>
<dbReference type="Pfam" id="PF01841">
    <property type="entry name" value="Transglut_core"/>
    <property type="match status" value="1"/>
</dbReference>
<evidence type="ECO:0000313" key="3">
    <source>
        <dbReference type="Proteomes" id="UP000268016"/>
    </source>
</evidence>
<comment type="caution">
    <text evidence="2">The sequence shown here is derived from an EMBL/GenBank/DDBJ whole genome shotgun (WGS) entry which is preliminary data.</text>
</comment>
<name>A0A3N2R6H2_9RHOB</name>
<dbReference type="RefSeq" id="WP_123641584.1">
    <property type="nucleotide sequence ID" value="NZ_ML119083.1"/>
</dbReference>
<evidence type="ECO:0000259" key="1">
    <source>
        <dbReference type="SMART" id="SM00460"/>
    </source>
</evidence>